<dbReference type="OrthoDB" id="184152at2"/>
<dbReference type="Proteomes" id="UP000199659">
    <property type="component" value="Unassembled WGS sequence"/>
</dbReference>
<sequence>MNKLKVAIVDDGVYASGVLSYSVTENNTVMQINHKQCISNHGTQCYNIYSSIAHNKQCISIKVGDYDSAGRLNSDKLLTALEWCCDNEMNLISLSLGTSYVNEFWKYEAVLNKLMDRKAVIVAAINNNNRLTYPAGKEGIIAVRYDKENELPPGKYAFLENELIGTNIVVNPVLKNLGDKTSQVASCNSFAVPYMAALISNAFTKETVSLENVQNWLKTTAYMTKEKFDNNYYKNLLSKNDFLNPIHICVIADERIRGLADWFNQNQYTAVELEINTCIKWKLMKRSVLKEDFKLLCEVICWTAQPDIIFWYTKPPYLEDEMAHFFDAVVLQNTDKADYDYSKLLCTDGVILSYKEMDICNERVAQDIEETFS</sequence>
<dbReference type="InterPro" id="IPR000209">
    <property type="entry name" value="Peptidase_S8/S53_dom"/>
</dbReference>
<evidence type="ECO:0000259" key="1">
    <source>
        <dbReference type="Pfam" id="PF00082"/>
    </source>
</evidence>
<dbReference type="RefSeq" id="WP_092559331.1">
    <property type="nucleotide sequence ID" value="NZ_FOYZ01000002.1"/>
</dbReference>
<dbReference type="SUPFAM" id="SSF52743">
    <property type="entry name" value="Subtilisin-like"/>
    <property type="match status" value="1"/>
</dbReference>
<dbReference type="AlphaFoldDB" id="A0A1I6IDP1"/>
<reference evidence="2 3" key="1">
    <citation type="submission" date="2016-10" db="EMBL/GenBank/DDBJ databases">
        <authorList>
            <person name="de Groot N.N."/>
        </authorList>
    </citation>
    <scope>NUCLEOTIDE SEQUENCE [LARGE SCALE GENOMIC DNA]</scope>
    <source>
        <strain evidence="2 3">743A</strain>
    </source>
</reference>
<dbReference type="InterPro" id="IPR036852">
    <property type="entry name" value="Peptidase_S8/S53_dom_sf"/>
</dbReference>
<feature type="domain" description="Peptidase S8/S53" evidence="1">
    <location>
        <begin position="3"/>
        <end position="153"/>
    </location>
</feature>
<keyword evidence="3" id="KW-1185">Reference proteome</keyword>
<evidence type="ECO:0000313" key="3">
    <source>
        <dbReference type="Proteomes" id="UP000199659"/>
    </source>
</evidence>
<accession>A0A1I6IDP1</accession>
<protein>
    <recommendedName>
        <fullName evidence="1">Peptidase S8/S53 domain-containing protein</fullName>
    </recommendedName>
</protein>
<dbReference type="Pfam" id="PF00082">
    <property type="entry name" value="Peptidase_S8"/>
    <property type="match status" value="1"/>
</dbReference>
<proteinExistence type="predicted"/>
<dbReference type="Gene3D" id="3.40.50.200">
    <property type="entry name" value="Peptidase S8/S53 domain"/>
    <property type="match status" value="1"/>
</dbReference>
<dbReference type="GO" id="GO:0006508">
    <property type="term" value="P:proteolysis"/>
    <property type="evidence" value="ECO:0007669"/>
    <property type="project" value="InterPro"/>
</dbReference>
<name>A0A1I6IDP1_9FIRM</name>
<organism evidence="2 3">
    <name type="scientific">Anaeromicropila populeti</name>
    <dbReference type="NCBI Taxonomy" id="37658"/>
    <lineage>
        <taxon>Bacteria</taxon>
        <taxon>Bacillati</taxon>
        <taxon>Bacillota</taxon>
        <taxon>Clostridia</taxon>
        <taxon>Lachnospirales</taxon>
        <taxon>Lachnospiraceae</taxon>
        <taxon>Anaeromicropila</taxon>
    </lineage>
</organism>
<dbReference type="STRING" id="37658.SAMN05661086_00724"/>
<dbReference type="EMBL" id="FOYZ01000002">
    <property type="protein sequence ID" value="SFR64739.1"/>
    <property type="molecule type" value="Genomic_DNA"/>
</dbReference>
<evidence type="ECO:0000313" key="2">
    <source>
        <dbReference type="EMBL" id="SFR64739.1"/>
    </source>
</evidence>
<gene>
    <name evidence="2" type="ORF">SAMN05661086_00724</name>
</gene>
<dbReference type="GO" id="GO:0004252">
    <property type="term" value="F:serine-type endopeptidase activity"/>
    <property type="evidence" value="ECO:0007669"/>
    <property type="project" value="InterPro"/>
</dbReference>